<dbReference type="Proteomes" id="UP001281410">
    <property type="component" value="Unassembled WGS sequence"/>
</dbReference>
<sequence length="416" mass="47573">MAIRLKVLLSNLISPNQLAFVPGRLIFDNVLVAFELLHSIGKRNQGKRGFAALKLDMSKAYDRVEWGFLRSVMAKIGFPFRWMDLVHDCISTSTSGFIINGKSLSCLIRNSKKDGNLLGFRCCRRSPLVSHLFFADDSLLFCKATVGSCEEIGRVLKVYEKRSGQMVNLQKSNITFSPNVTQRQHSVAQAVPTFTMSLFQIPLGLCKELGALCSGFWWGTKRGKRKISWVSWEKACIPKINGGLGFKDLAVFNQALLAKQAWRLAVGSESLAFRLLKAKYFRKDDFLWAKLKPRASHVWRSIIWGRVLLQKGLRWKVGDGKSIQVFDDPWIPRPTSFKPITPILDRVLRVADPLEVEKGGWKMETLEQNFMEVDRAEILSIPLGMWKPSDKLIWHFDKRGTYEVRSRYRLAMKERI</sequence>
<name>A0AAE0AIG6_9ROSI</name>
<comment type="caution">
    <text evidence="2">The sequence shown here is derived from an EMBL/GenBank/DDBJ whole genome shotgun (WGS) entry which is preliminary data.</text>
</comment>
<evidence type="ECO:0000313" key="2">
    <source>
        <dbReference type="EMBL" id="KAK3218418.1"/>
    </source>
</evidence>
<feature type="domain" description="Reverse transcriptase" evidence="1">
    <location>
        <begin position="4"/>
        <end position="176"/>
    </location>
</feature>
<dbReference type="PANTHER" id="PTHR33116">
    <property type="entry name" value="REVERSE TRANSCRIPTASE ZINC-BINDING DOMAIN-CONTAINING PROTEIN-RELATED-RELATED"/>
    <property type="match status" value="1"/>
</dbReference>
<accession>A0AAE0AIG6</accession>
<evidence type="ECO:0000259" key="1">
    <source>
        <dbReference type="Pfam" id="PF00078"/>
    </source>
</evidence>
<protein>
    <recommendedName>
        <fullName evidence="1">Reverse transcriptase domain-containing protein</fullName>
    </recommendedName>
</protein>
<dbReference type="AlphaFoldDB" id="A0AAE0AIG6"/>
<dbReference type="EMBL" id="JANJYJ010000004">
    <property type="protein sequence ID" value="KAK3218418.1"/>
    <property type="molecule type" value="Genomic_DNA"/>
</dbReference>
<dbReference type="Pfam" id="PF00078">
    <property type="entry name" value="RVT_1"/>
    <property type="match status" value="1"/>
</dbReference>
<evidence type="ECO:0000313" key="3">
    <source>
        <dbReference type="Proteomes" id="UP001281410"/>
    </source>
</evidence>
<proteinExistence type="predicted"/>
<dbReference type="PANTHER" id="PTHR33116:SF86">
    <property type="entry name" value="REVERSE TRANSCRIPTASE DOMAIN-CONTAINING PROTEIN"/>
    <property type="match status" value="1"/>
</dbReference>
<dbReference type="InterPro" id="IPR000477">
    <property type="entry name" value="RT_dom"/>
</dbReference>
<keyword evidence="3" id="KW-1185">Reference proteome</keyword>
<gene>
    <name evidence="2" type="ORF">Dsin_012388</name>
</gene>
<organism evidence="2 3">
    <name type="scientific">Dipteronia sinensis</name>
    <dbReference type="NCBI Taxonomy" id="43782"/>
    <lineage>
        <taxon>Eukaryota</taxon>
        <taxon>Viridiplantae</taxon>
        <taxon>Streptophyta</taxon>
        <taxon>Embryophyta</taxon>
        <taxon>Tracheophyta</taxon>
        <taxon>Spermatophyta</taxon>
        <taxon>Magnoliopsida</taxon>
        <taxon>eudicotyledons</taxon>
        <taxon>Gunneridae</taxon>
        <taxon>Pentapetalae</taxon>
        <taxon>rosids</taxon>
        <taxon>malvids</taxon>
        <taxon>Sapindales</taxon>
        <taxon>Sapindaceae</taxon>
        <taxon>Hippocastanoideae</taxon>
        <taxon>Acereae</taxon>
        <taxon>Dipteronia</taxon>
    </lineage>
</organism>
<reference evidence="2" key="1">
    <citation type="journal article" date="2023" name="Plant J.">
        <title>Genome sequences and population genomics provide insights into the demographic history, inbreeding, and mutation load of two 'living fossil' tree species of Dipteronia.</title>
        <authorList>
            <person name="Feng Y."/>
            <person name="Comes H.P."/>
            <person name="Chen J."/>
            <person name="Zhu S."/>
            <person name="Lu R."/>
            <person name="Zhang X."/>
            <person name="Li P."/>
            <person name="Qiu J."/>
            <person name="Olsen K.M."/>
            <person name="Qiu Y."/>
        </authorList>
    </citation>
    <scope>NUCLEOTIDE SEQUENCE</scope>
    <source>
        <strain evidence="2">NBL</strain>
    </source>
</reference>